<comment type="caution">
    <text evidence="1">The sequence shown here is derived from an EMBL/GenBank/DDBJ whole genome shotgun (WGS) entry which is preliminary data.</text>
</comment>
<dbReference type="EMBL" id="BGPR01044918">
    <property type="protein sequence ID" value="GBO21769.1"/>
    <property type="molecule type" value="Genomic_DNA"/>
</dbReference>
<organism evidence="1 2">
    <name type="scientific">Araneus ventricosus</name>
    <name type="common">Orbweaver spider</name>
    <name type="synonym">Epeira ventricosa</name>
    <dbReference type="NCBI Taxonomy" id="182803"/>
    <lineage>
        <taxon>Eukaryota</taxon>
        <taxon>Metazoa</taxon>
        <taxon>Ecdysozoa</taxon>
        <taxon>Arthropoda</taxon>
        <taxon>Chelicerata</taxon>
        <taxon>Arachnida</taxon>
        <taxon>Araneae</taxon>
        <taxon>Araneomorphae</taxon>
        <taxon>Entelegynae</taxon>
        <taxon>Araneoidea</taxon>
        <taxon>Araneidae</taxon>
        <taxon>Araneus</taxon>
    </lineage>
</organism>
<sequence>MSQAMFVQVTLRSAFFLMHIASIGLLSGISSSMCVEIPLRSAFLLTHIASIGLLTCMSSKMNNKISPSTIALSKRWAHQMSVYGVFLSLNIHVCRARKSICTLGRSSRETVAHRLVATHTLEKRYILGSAWIIPVIL</sequence>
<dbReference type="Proteomes" id="UP000499080">
    <property type="component" value="Unassembled WGS sequence"/>
</dbReference>
<proteinExistence type="predicted"/>
<dbReference type="AlphaFoldDB" id="A0A4Y2V924"/>
<keyword evidence="2" id="KW-1185">Reference proteome</keyword>
<evidence type="ECO:0000313" key="2">
    <source>
        <dbReference type="Proteomes" id="UP000499080"/>
    </source>
</evidence>
<protein>
    <submittedName>
        <fullName evidence="1">Uncharacterized protein</fullName>
    </submittedName>
</protein>
<name>A0A4Y2V924_ARAVE</name>
<reference evidence="1 2" key="1">
    <citation type="journal article" date="2019" name="Sci. Rep.">
        <title>Orb-weaving spider Araneus ventricosus genome elucidates the spidroin gene catalogue.</title>
        <authorList>
            <person name="Kono N."/>
            <person name="Nakamura H."/>
            <person name="Ohtoshi R."/>
            <person name="Moran D.A.P."/>
            <person name="Shinohara A."/>
            <person name="Yoshida Y."/>
            <person name="Fujiwara M."/>
            <person name="Mori M."/>
            <person name="Tomita M."/>
            <person name="Arakawa K."/>
        </authorList>
    </citation>
    <scope>NUCLEOTIDE SEQUENCE [LARGE SCALE GENOMIC DNA]</scope>
</reference>
<gene>
    <name evidence="1" type="ORF">AVEN_274563_1</name>
</gene>
<accession>A0A4Y2V924</accession>
<evidence type="ECO:0000313" key="1">
    <source>
        <dbReference type="EMBL" id="GBO21769.1"/>
    </source>
</evidence>